<gene>
    <name evidence="1" type="ORF">RI129_010441</name>
</gene>
<name>A0AAN7VDF7_9COLE</name>
<sequence>MTCYKCHSKQIDGCLKNKNLTQRDCGHPSRNAEWSCFYSVTYDTTTDTIIVRSDCIDVPHEEHSMKVFSICKSPNDKLIIKECRVCDSYLCNPAALPNISHVTLAFVPFAFLITKSFFH</sequence>
<keyword evidence="2" id="KW-1185">Reference proteome</keyword>
<dbReference type="Proteomes" id="UP001329430">
    <property type="component" value="Chromosome 7"/>
</dbReference>
<comment type="caution">
    <text evidence="1">The sequence shown here is derived from an EMBL/GenBank/DDBJ whole genome shotgun (WGS) entry which is preliminary data.</text>
</comment>
<accession>A0AAN7VDF7</accession>
<reference evidence="1 2" key="1">
    <citation type="journal article" date="2024" name="Insects">
        <title>An Improved Chromosome-Level Genome Assembly of the Firefly Pyrocoelia pectoralis.</title>
        <authorList>
            <person name="Fu X."/>
            <person name="Meyer-Rochow V.B."/>
            <person name="Ballantyne L."/>
            <person name="Zhu X."/>
        </authorList>
    </citation>
    <scope>NUCLEOTIDE SEQUENCE [LARGE SCALE GENOMIC DNA]</scope>
    <source>
        <strain evidence="1">XCY_ONT2</strain>
    </source>
</reference>
<organism evidence="1 2">
    <name type="scientific">Pyrocoelia pectoralis</name>
    <dbReference type="NCBI Taxonomy" id="417401"/>
    <lineage>
        <taxon>Eukaryota</taxon>
        <taxon>Metazoa</taxon>
        <taxon>Ecdysozoa</taxon>
        <taxon>Arthropoda</taxon>
        <taxon>Hexapoda</taxon>
        <taxon>Insecta</taxon>
        <taxon>Pterygota</taxon>
        <taxon>Neoptera</taxon>
        <taxon>Endopterygota</taxon>
        <taxon>Coleoptera</taxon>
        <taxon>Polyphaga</taxon>
        <taxon>Elateriformia</taxon>
        <taxon>Elateroidea</taxon>
        <taxon>Lampyridae</taxon>
        <taxon>Lampyrinae</taxon>
        <taxon>Pyrocoelia</taxon>
    </lineage>
</organism>
<proteinExistence type="predicted"/>
<dbReference type="EMBL" id="JAVRBK010000007">
    <property type="protein sequence ID" value="KAK5641894.1"/>
    <property type="molecule type" value="Genomic_DNA"/>
</dbReference>
<dbReference type="AlphaFoldDB" id="A0AAN7VDF7"/>
<evidence type="ECO:0000313" key="2">
    <source>
        <dbReference type="Proteomes" id="UP001329430"/>
    </source>
</evidence>
<protein>
    <submittedName>
        <fullName evidence="1">Uncharacterized protein</fullName>
    </submittedName>
</protein>
<evidence type="ECO:0000313" key="1">
    <source>
        <dbReference type="EMBL" id="KAK5641894.1"/>
    </source>
</evidence>